<evidence type="ECO:0000313" key="3">
    <source>
        <dbReference type="Proteomes" id="UP000000763"/>
    </source>
</evidence>
<accession>Q9AYB3</accession>
<dbReference type="PANTHER" id="PTHR24559">
    <property type="entry name" value="TRANSPOSON TY3-I GAG-POL POLYPROTEIN"/>
    <property type="match status" value="1"/>
</dbReference>
<dbReference type="SUPFAM" id="SSF56672">
    <property type="entry name" value="DNA/RNA polymerases"/>
    <property type="match status" value="1"/>
</dbReference>
<name>Q9AYB3_ORYSJ</name>
<dbReference type="Gene3D" id="3.30.70.270">
    <property type="match status" value="1"/>
</dbReference>
<dbReference type="InterPro" id="IPR043502">
    <property type="entry name" value="DNA/RNA_pol_sf"/>
</dbReference>
<reference evidence="3" key="2">
    <citation type="journal article" date="2008" name="Nucleic Acids Res.">
        <title>The rice annotation project database (RAP-DB): 2008 update.</title>
        <authorList>
            <consortium name="The rice annotation project (RAP)"/>
        </authorList>
    </citation>
    <scope>GENOME REANNOTATION</scope>
    <source>
        <strain evidence="3">cv. Nipponbare</strain>
    </source>
</reference>
<feature type="region of interest" description="Disordered" evidence="1">
    <location>
        <begin position="1"/>
        <end position="37"/>
    </location>
</feature>
<dbReference type="PANTHER" id="PTHR24559:SF444">
    <property type="entry name" value="REVERSE TRANSCRIPTASE DOMAIN-CONTAINING PROTEIN"/>
    <property type="match status" value="1"/>
</dbReference>
<reference evidence="3" key="1">
    <citation type="journal article" date="2005" name="Nature">
        <title>The map-based sequence of the rice genome.</title>
        <authorList>
            <consortium name="International rice genome sequencing project (IRGSP)"/>
            <person name="Matsumoto T."/>
            <person name="Wu J."/>
            <person name="Kanamori H."/>
            <person name="Katayose Y."/>
            <person name="Fujisawa M."/>
            <person name="Namiki N."/>
            <person name="Mizuno H."/>
            <person name="Yamamoto K."/>
            <person name="Antonio B.A."/>
            <person name="Baba T."/>
            <person name="Sakata K."/>
            <person name="Nagamura Y."/>
            <person name="Aoki H."/>
            <person name="Arikawa K."/>
            <person name="Arita K."/>
            <person name="Bito T."/>
            <person name="Chiden Y."/>
            <person name="Fujitsuka N."/>
            <person name="Fukunaka R."/>
            <person name="Hamada M."/>
            <person name="Harada C."/>
            <person name="Hayashi A."/>
            <person name="Hijishita S."/>
            <person name="Honda M."/>
            <person name="Hosokawa S."/>
            <person name="Ichikawa Y."/>
            <person name="Idonuma A."/>
            <person name="Iijima M."/>
            <person name="Ikeda M."/>
            <person name="Ikeno M."/>
            <person name="Ito K."/>
            <person name="Ito S."/>
            <person name="Ito T."/>
            <person name="Ito Y."/>
            <person name="Ito Y."/>
            <person name="Iwabuchi A."/>
            <person name="Kamiya K."/>
            <person name="Karasawa W."/>
            <person name="Kurita K."/>
            <person name="Katagiri S."/>
            <person name="Kikuta A."/>
            <person name="Kobayashi H."/>
            <person name="Kobayashi N."/>
            <person name="Machita K."/>
            <person name="Maehara T."/>
            <person name="Masukawa M."/>
            <person name="Mizubayashi T."/>
            <person name="Mukai Y."/>
            <person name="Nagasaki H."/>
            <person name="Nagata Y."/>
            <person name="Naito S."/>
            <person name="Nakashima M."/>
            <person name="Nakama Y."/>
            <person name="Nakamichi Y."/>
            <person name="Nakamura M."/>
            <person name="Meguro A."/>
            <person name="Negishi M."/>
            <person name="Ohta I."/>
            <person name="Ohta T."/>
            <person name="Okamoto M."/>
            <person name="Ono N."/>
            <person name="Saji S."/>
            <person name="Sakaguchi M."/>
            <person name="Sakai K."/>
            <person name="Shibata M."/>
            <person name="Shimokawa T."/>
            <person name="Song J."/>
            <person name="Takazaki Y."/>
            <person name="Terasawa K."/>
            <person name="Tsugane M."/>
            <person name="Tsuji K."/>
            <person name="Ueda S."/>
            <person name="Waki K."/>
            <person name="Yamagata H."/>
            <person name="Yamamoto M."/>
            <person name="Yamamoto S."/>
            <person name="Yamane H."/>
            <person name="Yoshiki S."/>
            <person name="Yoshihara R."/>
            <person name="Yukawa K."/>
            <person name="Zhong H."/>
            <person name="Yano M."/>
            <person name="Yuan Q."/>
            <person name="Ouyang S."/>
            <person name="Liu J."/>
            <person name="Jones K.M."/>
            <person name="Gansberger K."/>
            <person name="Moffat K."/>
            <person name="Hill J."/>
            <person name="Bera J."/>
            <person name="Fadrosh D."/>
            <person name="Jin S."/>
            <person name="Johri S."/>
            <person name="Kim M."/>
            <person name="Overton L."/>
            <person name="Reardon M."/>
            <person name="Tsitrin T."/>
            <person name="Vuong H."/>
            <person name="Weaver B."/>
            <person name="Ciecko A."/>
            <person name="Tallon L."/>
            <person name="Jackson J."/>
            <person name="Pai G."/>
            <person name="Aken S.V."/>
            <person name="Utterback T."/>
            <person name="Reidmuller S."/>
            <person name="Feldblyum T."/>
            <person name="Hsiao J."/>
            <person name="Zismann V."/>
            <person name="Iobst S."/>
            <person name="de Vazeille A.R."/>
            <person name="Buell C.R."/>
            <person name="Ying K."/>
            <person name="Li Y."/>
            <person name="Lu T."/>
            <person name="Huang Y."/>
            <person name="Zhao Q."/>
            <person name="Feng Q."/>
            <person name="Zhang L."/>
            <person name="Zhu J."/>
            <person name="Weng Q."/>
            <person name="Mu J."/>
            <person name="Lu Y."/>
            <person name="Fan D."/>
            <person name="Liu Y."/>
            <person name="Guan J."/>
            <person name="Zhang Y."/>
            <person name="Yu S."/>
            <person name="Liu X."/>
            <person name="Zhang Y."/>
            <person name="Hong G."/>
            <person name="Han B."/>
            <person name="Choisne N."/>
            <person name="Demange N."/>
            <person name="Orjeda G."/>
            <person name="Samain S."/>
            <person name="Cattolico L."/>
            <person name="Pelletier E."/>
            <person name="Couloux A."/>
            <person name="Segurens B."/>
            <person name="Wincker P."/>
            <person name="D'Hont A."/>
            <person name="Scarpelli C."/>
            <person name="Weissenbach J."/>
            <person name="Salanoubat M."/>
            <person name="Quetier F."/>
            <person name="Yu Y."/>
            <person name="Kim H.R."/>
            <person name="Rambo T."/>
            <person name="Currie J."/>
            <person name="Collura K."/>
            <person name="Luo M."/>
            <person name="Yang T."/>
            <person name="Ammiraju J.S.S."/>
            <person name="Engler F."/>
            <person name="Soderlund C."/>
            <person name="Wing R.A."/>
            <person name="Palmer L.E."/>
            <person name="de la Bastide M."/>
            <person name="Spiegel L."/>
            <person name="Nascimento L."/>
            <person name="Zutavern T."/>
            <person name="O'Shaughnessy A."/>
            <person name="Dike S."/>
            <person name="Dedhia N."/>
            <person name="Preston R."/>
            <person name="Balija V."/>
            <person name="McCombie W.R."/>
            <person name="Chow T."/>
            <person name="Chen H."/>
            <person name="Chung M."/>
            <person name="Chen C."/>
            <person name="Shaw J."/>
            <person name="Wu H."/>
            <person name="Hsiao K."/>
            <person name="Chao Y."/>
            <person name="Chu M."/>
            <person name="Cheng C."/>
            <person name="Hour A."/>
            <person name="Lee P."/>
            <person name="Lin S."/>
            <person name="Lin Y."/>
            <person name="Liou J."/>
            <person name="Liu S."/>
            <person name="Hsing Y."/>
            <person name="Raghuvanshi S."/>
            <person name="Mohanty A."/>
            <person name="Bharti A.K."/>
            <person name="Gaur A."/>
            <person name="Gupta V."/>
            <person name="Kumar D."/>
            <person name="Ravi V."/>
            <person name="Vij S."/>
            <person name="Kapur A."/>
            <person name="Khurana P."/>
            <person name="Khurana P."/>
            <person name="Khurana J.P."/>
            <person name="Tyagi A.K."/>
            <person name="Gaikwad K."/>
            <person name="Singh A."/>
            <person name="Dalal V."/>
            <person name="Srivastava S."/>
            <person name="Dixit A."/>
            <person name="Pal A.K."/>
            <person name="Ghazi I.A."/>
            <person name="Yadav M."/>
            <person name="Pandit A."/>
            <person name="Bhargava A."/>
            <person name="Sureshbabu K."/>
            <person name="Batra K."/>
            <person name="Sharma T.R."/>
            <person name="Mohapatra T."/>
            <person name="Singh N.K."/>
            <person name="Messing J."/>
            <person name="Nelson A.B."/>
            <person name="Fuks G."/>
            <person name="Kavchok S."/>
            <person name="Keizer G."/>
            <person name="Linton E."/>
            <person name="Llaca V."/>
            <person name="Song R."/>
            <person name="Tanyolac B."/>
            <person name="Young S."/>
            <person name="Ho-Il K."/>
            <person name="Hahn J.H."/>
            <person name="Sangsakoo G."/>
            <person name="Vanavichit A."/>
            <person name="de Mattos Luiz.A.T."/>
            <person name="Zimmer P.D."/>
            <person name="Malone G."/>
            <person name="Dellagostin O."/>
            <person name="de Oliveira A.C."/>
            <person name="Bevan M."/>
            <person name="Bancroft I."/>
            <person name="Minx P."/>
            <person name="Cordum H."/>
            <person name="Wilson R."/>
            <person name="Cheng Z."/>
            <person name="Jin W."/>
            <person name="Jiang J."/>
            <person name="Leong S.A."/>
            <person name="Iwama H."/>
            <person name="Gojobori T."/>
            <person name="Itoh T."/>
            <person name="Niimura Y."/>
            <person name="Fujii Y."/>
            <person name="Habara T."/>
            <person name="Sakai H."/>
            <person name="Sato Y."/>
            <person name="Wilson G."/>
            <person name="Kumar K."/>
            <person name="McCouch S."/>
            <person name="Juretic N."/>
            <person name="Hoen D."/>
            <person name="Wright S."/>
            <person name="Bruskiewich R."/>
            <person name="Bureau T."/>
            <person name="Miyao A."/>
            <person name="Hirochika H."/>
            <person name="Nishikawa T."/>
            <person name="Kadowaki K."/>
            <person name="Sugiura M."/>
            <person name="Burr B."/>
            <person name="Sasaki T."/>
        </authorList>
    </citation>
    <scope>NUCLEOTIDE SEQUENCE [LARGE SCALE GENOMIC DNA]</scope>
    <source>
        <strain evidence="3">cv. Nipponbare</strain>
    </source>
</reference>
<evidence type="ECO:0000256" key="1">
    <source>
        <dbReference type="SAM" id="MobiDB-lite"/>
    </source>
</evidence>
<dbReference type="EMBL" id="AC080019">
    <property type="protein sequence ID" value="AAK13125.1"/>
    <property type="molecule type" value="Genomic_DNA"/>
</dbReference>
<evidence type="ECO:0000313" key="2">
    <source>
        <dbReference type="EMBL" id="AAK13125.1"/>
    </source>
</evidence>
<dbReference type="Proteomes" id="UP000000763">
    <property type="component" value="Chromosome 10"/>
</dbReference>
<proteinExistence type="predicted"/>
<evidence type="ECO:0008006" key="4">
    <source>
        <dbReference type="Google" id="ProtNLM"/>
    </source>
</evidence>
<protein>
    <recommendedName>
        <fullName evidence="4">Reverse transcriptase domain-containing protein</fullName>
    </recommendedName>
</protein>
<organism evidence="2 3">
    <name type="scientific">Oryza sativa subsp. japonica</name>
    <name type="common">Rice</name>
    <dbReference type="NCBI Taxonomy" id="39947"/>
    <lineage>
        <taxon>Eukaryota</taxon>
        <taxon>Viridiplantae</taxon>
        <taxon>Streptophyta</taxon>
        <taxon>Embryophyta</taxon>
        <taxon>Tracheophyta</taxon>
        <taxon>Spermatophyta</taxon>
        <taxon>Magnoliopsida</taxon>
        <taxon>Liliopsida</taxon>
        <taxon>Poales</taxon>
        <taxon>Poaceae</taxon>
        <taxon>BOP clade</taxon>
        <taxon>Oryzoideae</taxon>
        <taxon>Oryzeae</taxon>
        <taxon>Oryzinae</taxon>
        <taxon>Oryza</taxon>
        <taxon>Oryza sativa</taxon>
    </lineage>
</organism>
<gene>
    <name evidence="2" type="primary">OSJNBa0094H10.22</name>
</gene>
<sequence>MQSYGLKGAHRTLNEAPESLDSGSGEEDGPATIDGNGDDVAAAVRRARSRAPVCMAAFPPIGCTREDEIKRRNIRHGEESMERKRRGNDRGSSTIAAIVFFAAGDGEPVEKSSEDALPRMDRHWNASILNVLIRLTSVDFTGEFRYVTVFRESSNSYPSGGPKCMMSIFSDMIEDIMEVFMDDFSVYGKTFGHCLQNLDKVLQRCQEKDLGKCYIGISVRLRILSVIRCPSTPDFVHLNPCTIVYNQTEPQTKPYPLDMWKYGSALQQRPEDRSLYGREVYNCTHKTQPHDTFPCADMPPRHTGKRP</sequence>
<dbReference type="AlphaFoldDB" id="Q9AYB3"/>
<dbReference type="InterPro" id="IPR053134">
    <property type="entry name" value="RNA-dir_DNA_polymerase"/>
</dbReference>
<dbReference type="InterPro" id="IPR043128">
    <property type="entry name" value="Rev_trsase/Diguanyl_cyclase"/>
</dbReference>